<dbReference type="GO" id="GO:0008270">
    <property type="term" value="F:zinc ion binding"/>
    <property type="evidence" value="ECO:0007669"/>
    <property type="project" value="InterPro"/>
</dbReference>
<keyword evidence="6" id="KW-0378">Hydrolase</keyword>
<dbReference type="GO" id="GO:0006508">
    <property type="term" value="P:proteolysis"/>
    <property type="evidence" value="ECO:0007669"/>
    <property type="project" value="UniProtKB-KW"/>
</dbReference>
<comment type="similarity">
    <text evidence="2 9">Belongs to the peptidase M14 family.</text>
</comment>
<dbReference type="PANTHER" id="PTHR12756:SF45">
    <property type="entry name" value="CYTOSOLIC CARBOXYPEPTIDASE NNA1"/>
    <property type="match status" value="1"/>
</dbReference>
<keyword evidence="4" id="KW-0645">Protease</keyword>
<protein>
    <recommendedName>
        <fullName evidence="11">Peptidase M14 domain-containing protein</fullName>
    </recommendedName>
</protein>
<dbReference type="OrthoDB" id="10253041at2759"/>
<dbReference type="InterPro" id="IPR000834">
    <property type="entry name" value="Peptidase_M14"/>
</dbReference>
<evidence type="ECO:0000256" key="10">
    <source>
        <dbReference type="SAM" id="MobiDB-lite"/>
    </source>
</evidence>
<feature type="region of interest" description="Disordered" evidence="10">
    <location>
        <begin position="593"/>
        <end position="746"/>
    </location>
</feature>
<feature type="region of interest" description="Disordered" evidence="10">
    <location>
        <begin position="922"/>
        <end position="955"/>
    </location>
</feature>
<feature type="region of interest" description="Disordered" evidence="10">
    <location>
        <begin position="813"/>
        <end position="876"/>
    </location>
</feature>
<accession>A0A8K0D090</accession>
<evidence type="ECO:0000256" key="6">
    <source>
        <dbReference type="ARBA" id="ARBA00022801"/>
    </source>
</evidence>
<feature type="compositionally biased region" description="Basic residues" evidence="10">
    <location>
        <begin position="708"/>
        <end position="728"/>
    </location>
</feature>
<feature type="region of interest" description="Disordered" evidence="10">
    <location>
        <begin position="1"/>
        <end position="21"/>
    </location>
</feature>
<feature type="compositionally biased region" description="Basic residues" evidence="10">
    <location>
        <begin position="925"/>
        <end position="938"/>
    </location>
</feature>
<evidence type="ECO:0000313" key="12">
    <source>
        <dbReference type="EMBL" id="KAF2896993.1"/>
    </source>
</evidence>
<dbReference type="FunFam" id="3.40.630.10:FF:000011">
    <property type="entry name" value="cytosolic carboxypeptidase 2 isoform X1"/>
    <property type="match status" value="1"/>
</dbReference>
<dbReference type="CDD" id="cd06907">
    <property type="entry name" value="M14_AGBL2-3_like"/>
    <property type="match status" value="1"/>
</dbReference>
<dbReference type="PROSITE" id="PS52035">
    <property type="entry name" value="PEPTIDASE_M14"/>
    <property type="match status" value="1"/>
</dbReference>
<dbReference type="EMBL" id="VTPC01004572">
    <property type="protein sequence ID" value="KAF2896993.1"/>
    <property type="molecule type" value="Genomic_DNA"/>
</dbReference>
<dbReference type="AlphaFoldDB" id="A0A8K0D090"/>
<dbReference type="Gene3D" id="3.40.630.10">
    <property type="entry name" value="Zn peptidases"/>
    <property type="match status" value="1"/>
</dbReference>
<keyword evidence="13" id="KW-1185">Reference proteome</keyword>
<sequence>MDSDRESNEKEPRCKGGDSEVKQLQQSLFPLVTTPKSISPPGGFFMNFVLKTNNLEDDENQEQYLVKKESKELFAVVRDPSSTIQPARWPTECQVLDEKIKHISYAPPQPEAYYVPTGKEVQPKPVGEELGIIIYQYYPISAVNYFSRSSIGGSRYLLPTCPSPEEDSLRFESRFESGNLAKAIKITAIYYELYLRTDLYTNKHMQWFYFRVTNMKKNVMYRFSIVNMTKDESLYNEGMKPLLYSTKDAQLHCIGWRRCGDNITYYCNENAGPDDPDQVMTYTLTFTLEFPHEGDTVYLAYSYPYTYTDLQDYLLELSKHPVKSAYTTLRLLCRTLAGNNLYYVTITAPQEPGEAKKKRAVIVTARVHPGESPSSWMMKGILDFLTGDSGPAKELREKFIFKLVPMLNPDGVIVGNNRCSLTGRDLNRQYRTVIRETYPSIWYTKLMIRRMLEECGVAMYCDLHAHSRKHNVFIYGCENRRVLEKRLGEQVFPLMLHKNAADKFSFESCKFRIQRCKEGTGRVVMWMMGIANSYTMEASFGGSLLGTRAETHFTTQDYEQMGRSFCQTLLDFYDDDPRKERLRNKIIERLVKEGSNADEPTNIPLSDYSSDDGDTTSSSSDEVGRDDFSTPLVVPPPSPITGKRQIKPKTAQAKVRTFVKNQTANNEPRKPLPLYKTTIDLSLPRQKARYTSYSSSDSDSEYSDYKKKVVRKRRTKKRTRKQRQALQRKHSDTDVPENKSPPRSLSVLDLLPIGKFRSHSWHRTTALPPPKPLFDVRPTRTTTQQLAEVQAKLISLKNRLWLGAGEGDSSIPLSWGPSKLSEYNSSNPKKSANKKQLPKSAYKQERTDKNVNKKVKNKEENKEKPAKKKQNGLRRQMAMEWIPTVDLNKIRKTKSLPDASLKPIKRQDKQCEIVTKGCDDETAKTKTKKKKKKSKLQRKATAVSNANVFIRKEKD</sequence>
<gene>
    <name evidence="12" type="ORF">ILUMI_09184</name>
</gene>
<evidence type="ECO:0000256" key="9">
    <source>
        <dbReference type="PROSITE-ProRule" id="PRU01379"/>
    </source>
</evidence>
<proteinExistence type="inferred from homology"/>
<dbReference type="Proteomes" id="UP000801492">
    <property type="component" value="Unassembled WGS sequence"/>
</dbReference>
<reference evidence="12" key="1">
    <citation type="submission" date="2019-08" db="EMBL/GenBank/DDBJ databases">
        <title>The genome of the North American firefly Photinus pyralis.</title>
        <authorList>
            <consortium name="Photinus pyralis genome working group"/>
            <person name="Fallon T.R."/>
            <person name="Sander Lower S.E."/>
            <person name="Weng J.-K."/>
        </authorList>
    </citation>
    <scope>NUCLEOTIDE SEQUENCE</scope>
    <source>
        <strain evidence="12">TRF0915ILg1</strain>
        <tissue evidence="12">Whole body</tissue>
    </source>
</reference>
<comment type="caution">
    <text evidence="12">The sequence shown here is derived from an EMBL/GenBank/DDBJ whole genome shotgun (WGS) entry which is preliminary data.</text>
</comment>
<comment type="cofactor">
    <cofactor evidence="1">
        <name>Zn(2+)</name>
        <dbReference type="ChEBI" id="CHEBI:29105"/>
    </cofactor>
</comment>
<dbReference type="InterPro" id="IPR040626">
    <property type="entry name" value="Pepdidase_M14_N"/>
</dbReference>
<dbReference type="GO" id="GO:0004181">
    <property type="term" value="F:metallocarboxypeptidase activity"/>
    <property type="evidence" value="ECO:0007669"/>
    <property type="project" value="InterPro"/>
</dbReference>
<evidence type="ECO:0000256" key="8">
    <source>
        <dbReference type="ARBA" id="ARBA00023049"/>
    </source>
</evidence>
<dbReference type="Pfam" id="PF18027">
    <property type="entry name" value="Pepdidase_M14_N"/>
    <property type="match status" value="1"/>
</dbReference>
<keyword evidence="5" id="KW-0479">Metal-binding</keyword>
<feature type="domain" description="Peptidase M14" evidence="11">
    <location>
        <begin position="303"/>
        <end position="573"/>
    </location>
</feature>
<evidence type="ECO:0000256" key="1">
    <source>
        <dbReference type="ARBA" id="ARBA00001947"/>
    </source>
</evidence>
<keyword evidence="7" id="KW-0862">Zinc</keyword>
<dbReference type="InterPro" id="IPR050821">
    <property type="entry name" value="Cytosolic_carboxypeptidase"/>
</dbReference>
<evidence type="ECO:0000313" key="13">
    <source>
        <dbReference type="Proteomes" id="UP000801492"/>
    </source>
</evidence>
<evidence type="ECO:0000256" key="7">
    <source>
        <dbReference type="ARBA" id="ARBA00022833"/>
    </source>
</evidence>
<feature type="active site" description="Proton donor/acceptor" evidence="9">
    <location>
        <position position="537"/>
    </location>
</feature>
<name>A0A8K0D090_IGNLU</name>
<dbReference type="Pfam" id="PF00246">
    <property type="entry name" value="Peptidase_M14"/>
    <property type="match status" value="1"/>
</dbReference>
<evidence type="ECO:0000256" key="2">
    <source>
        <dbReference type="ARBA" id="ARBA00005988"/>
    </source>
</evidence>
<evidence type="ECO:0000256" key="3">
    <source>
        <dbReference type="ARBA" id="ARBA00022645"/>
    </source>
</evidence>
<dbReference type="Gene3D" id="2.60.40.3120">
    <property type="match status" value="1"/>
</dbReference>
<evidence type="ECO:0000256" key="5">
    <source>
        <dbReference type="ARBA" id="ARBA00022723"/>
    </source>
</evidence>
<keyword evidence="3" id="KW-0121">Carboxypeptidase</keyword>
<evidence type="ECO:0000256" key="4">
    <source>
        <dbReference type="ARBA" id="ARBA00022670"/>
    </source>
</evidence>
<organism evidence="12 13">
    <name type="scientific">Ignelater luminosus</name>
    <name type="common">Cucubano</name>
    <name type="synonym">Pyrophorus luminosus</name>
    <dbReference type="NCBI Taxonomy" id="2038154"/>
    <lineage>
        <taxon>Eukaryota</taxon>
        <taxon>Metazoa</taxon>
        <taxon>Ecdysozoa</taxon>
        <taxon>Arthropoda</taxon>
        <taxon>Hexapoda</taxon>
        <taxon>Insecta</taxon>
        <taxon>Pterygota</taxon>
        <taxon>Neoptera</taxon>
        <taxon>Endopterygota</taxon>
        <taxon>Coleoptera</taxon>
        <taxon>Polyphaga</taxon>
        <taxon>Elateriformia</taxon>
        <taxon>Elateroidea</taxon>
        <taxon>Elateridae</taxon>
        <taxon>Agrypninae</taxon>
        <taxon>Pyrophorini</taxon>
        <taxon>Ignelater</taxon>
    </lineage>
</organism>
<dbReference type="PANTHER" id="PTHR12756">
    <property type="entry name" value="CYTOSOLIC CARBOXYPEPTIDASE"/>
    <property type="match status" value="1"/>
</dbReference>
<keyword evidence="8" id="KW-0482">Metalloprotease</keyword>
<evidence type="ECO:0000259" key="11">
    <source>
        <dbReference type="PROSITE" id="PS52035"/>
    </source>
</evidence>
<feature type="compositionally biased region" description="Basic and acidic residues" evidence="10">
    <location>
        <begin position="842"/>
        <end position="864"/>
    </location>
</feature>
<dbReference type="SUPFAM" id="SSF53187">
    <property type="entry name" value="Zn-dependent exopeptidases"/>
    <property type="match status" value="1"/>
</dbReference>